<accession>A0A438EBB2</accession>
<gene>
    <name evidence="1" type="ORF">CK203_077920</name>
</gene>
<dbReference type="EMBL" id="QGNW01001338">
    <property type="protein sequence ID" value="RVW44949.1"/>
    <property type="molecule type" value="Genomic_DNA"/>
</dbReference>
<reference evidence="1 2" key="1">
    <citation type="journal article" date="2018" name="PLoS Genet.">
        <title>Population sequencing reveals clonal diversity and ancestral inbreeding in the grapevine cultivar Chardonnay.</title>
        <authorList>
            <person name="Roach M.J."/>
            <person name="Johnson D.L."/>
            <person name="Bohlmann J."/>
            <person name="van Vuuren H.J."/>
            <person name="Jones S.J."/>
            <person name="Pretorius I.S."/>
            <person name="Schmidt S.A."/>
            <person name="Borneman A.R."/>
        </authorList>
    </citation>
    <scope>NUCLEOTIDE SEQUENCE [LARGE SCALE GENOMIC DNA]</scope>
    <source>
        <strain evidence="2">cv. Chardonnay</strain>
        <tissue evidence="1">Leaf</tissue>
    </source>
</reference>
<name>A0A438EBB2_VITVI</name>
<comment type="caution">
    <text evidence="1">The sequence shown here is derived from an EMBL/GenBank/DDBJ whole genome shotgun (WGS) entry which is preliminary data.</text>
</comment>
<evidence type="ECO:0008006" key="3">
    <source>
        <dbReference type="Google" id="ProtNLM"/>
    </source>
</evidence>
<proteinExistence type="predicted"/>
<protein>
    <recommendedName>
        <fullName evidence="3">DUF4283 domain-containing protein</fullName>
    </recommendedName>
</protein>
<sequence>MHGEDKDLHRQESILIEQKNYFSVSLEDVKGRGWEALRKLIFFVSKSPFCSVTRTEEVEAKVKNKVGLVGWSGDRSYARVVDKKGKALTRMMGVREMISINPFSAFKDVFFADSTKRAEWLQAQGKLVLRGVVFRLRKWSLRENTMVLGKFRRGWIELRPHSIYGMKTSYDSL</sequence>
<organism evidence="1 2">
    <name type="scientific">Vitis vinifera</name>
    <name type="common">Grape</name>
    <dbReference type="NCBI Taxonomy" id="29760"/>
    <lineage>
        <taxon>Eukaryota</taxon>
        <taxon>Viridiplantae</taxon>
        <taxon>Streptophyta</taxon>
        <taxon>Embryophyta</taxon>
        <taxon>Tracheophyta</taxon>
        <taxon>Spermatophyta</taxon>
        <taxon>Magnoliopsida</taxon>
        <taxon>eudicotyledons</taxon>
        <taxon>Gunneridae</taxon>
        <taxon>Pentapetalae</taxon>
        <taxon>rosids</taxon>
        <taxon>Vitales</taxon>
        <taxon>Vitaceae</taxon>
        <taxon>Viteae</taxon>
        <taxon>Vitis</taxon>
    </lineage>
</organism>
<evidence type="ECO:0000313" key="1">
    <source>
        <dbReference type="EMBL" id="RVW44949.1"/>
    </source>
</evidence>
<evidence type="ECO:0000313" key="2">
    <source>
        <dbReference type="Proteomes" id="UP000288805"/>
    </source>
</evidence>
<dbReference type="AlphaFoldDB" id="A0A438EBB2"/>
<dbReference type="Proteomes" id="UP000288805">
    <property type="component" value="Unassembled WGS sequence"/>
</dbReference>